<sequence>MSDTPDASQQLQALMQQVGISSFRSLARQAGVSHWQVRQLRQGKALQMRVEPLLMLANVLQVTLSELLVRCAGVEAAEPLEQSSTLQAEYDRLQIEMQQQRETLLQEFQLTSLDILESWLRNWPTAAYAATQNPDLPAVRLLPLLHPVERLLQEWGVEAIASVGSEIPYDPQQHQLREGNAQPGELVRVRSTGYRQGEKLLYRAEVSPRQEQG</sequence>
<accession>A0ABT2MVC1</accession>
<comment type="caution">
    <text evidence="2">The sequence shown here is derived from an EMBL/GenBank/DDBJ whole genome shotgun (WGS) entry which is preliminary data.</text>
</comment>
<dbReference type="CDD" id="cd00093">
    <property type="entry name" value="HTH_XRE"/>
    <property type="match status" value="1"/>
</dbReference>
<organism evidence="2 3">
    <name type="scientific">Laspinema palackyanum D2a</name>
    <dbReference type="NCBI Taxonomy" id="2953684"/>
    <lineage>
        <taxon>Bacteria</taxon>
        <taxon>Bacillati</taxon>
        <taxon>Cyanobacteriota</taxon>
        <taxon>Cyanophyceae</taxon>
        <taxon>Oscillatoriophycideae</taxon>
        <taxon>Oscillatoriales</taxon>
        <taxon>Laspinemataceae</taxon>
        <taxon>Laspinema</taxon>
        <taxon>Laspinema palackyanum</taxon>
    </lineage>
</organism>
<dbReference type="InterPro" id="IPR010982">
    <property type="entry name" value="Lambda_DNA-bd_dom_sf"/>
</dbReference>
<gene>
    <name evidence="2" type="ORF">NG799_20570</name>
</gene>
<dbReference type="EMBL" id="JAMXFF010000035">
    <property type="protein sequence ID" value="MCT7968705.1"/>
    <property type="molecule type" value="Genomic_DNA"/>
</dbReference>
<name>A0ABT2MVC1_9CYAN</name>
<dbReference type="Gene3D" id="1.10.260.40">
    <property type="entry name" value="lambda repressor-like DNA-binding domains"/>
    <property type="match status" value="1"/>
</dbReference>
<reference evidence="2 3" key="1">
    <citation type="journal article" date="2022" name="Front. Microbiol.">
        <title>High genomic differentiation and limited gene flow indicate recent cryptic speciation within the genus Laspinema (cyanobacteria).</title>
        <authorList>
            <person name="Stanojkovic A."/>
            <person name="Skoupy S."/>
            <person name="Skaloud P."/>
            <person name="Dvorak P."/>
        </authorList>
    </citation>
    <scope>NUCLEOTIDE SEQUENCE [LARGE SCALE GENOMIC DNA]</scope>
    <source>
        <strain evidence="2 3">D2a</strain>
    </source>
</reference>
<feature type="domain" description="HTH cro/C1-type" evidence="1">
    <location>
        <begin position="10"/>
        <end position="67"/>
    </location>
</feature>
<evidence type="ECO:0000259" key="1">
    <source>
        <dbReference type="SMART" id="SM00530"/>
    </source>
</evidence>
<dbReference type="RefSeq" id="WP_368008206.1">
    <property type="nucleotide sequence ID" value="NZ_JAMXFF010000035.1"/>
</dbReference>
<dbReference type="SMART" id="SM00530">
    <property type="entry name" value="HTH_XRE"/>
    <property type="match status" value="1"/>
</dbReference>
<proteinExistence type="predicted"/>
<keyword evidence="3" id="KW-1185">Reference proteome</keyword>
<dbReference type="Proteomes" id="UP001525890">
    <property type="component" value="Unassembled WGS sequence"/>
</dbReference>
<dbReference type="SUPFAM" id="SSF47413">
    <property type="entry name" value="lambda repressor-like DNA-binding domains"/>
    <property type="match status" value="1"/>
</dbReference>
<evidence type="ECO:0000313" key="2">
    <source>
        <dbReference type="EMBL" id="MCT7968705.1"/>
    </source>
</evidence>
<dbReference type="InterPro" id="IPR001387">
    <property type="entry name" value="Cro/C1-type_HTH"/>
</dbReference>
<dbReference type="Pfam" id="PF13443">
    <property type="entry name" value="HTH_26"/>
    <property type="match status" value="1"/>
</dbReference>
<evidence type="ECO:0000313" key="3">
    <source>
        <dbReference type="Proteomes" id="UP001525890"/>
    </source>
</evidence>
<protein>
    <submittedName>
        <fullName evidence="2">Helix-turn-helix domain-containing protein</fullName>
    </submittedName>
</protein>